<evidence type="ECO:0000313" key="2">
    <source>
        <dbReference type="Proteomes" id="UP000297871"/>
    </source>
</evidence>
<dbReference type="RefSeq" id="WP_135616113.1">
    <property type="nucleotide sequence ID" value="NZ_JBNURZ010000005.1"/>
</dbReference>
<keyword evidence="2" id="KW-1185">Reference proteome</keyword>
<comment type="caution">
    <text evidence="1">The sequence shown here is derived from an EMBL/GenBank/DDBJ whole genome shotgun (WGS) entry which is preliminary data.</text>
</comment>
<dbReference type="Gene3D" id="1.10.3680.10">
    <property type="entry name" value="TerB-like"/>
    <property type="match status" value="1"/>
</dbReference>
<name>A0A4R9J5C2_9LEPT</name>
<sequence length="131" mass="15373">MFNFFKNSERKKKIELQDNETQERLIEALLLTMYADGKIKVSENDSLEKILDSVAWHEAFRYRGKFGEIISKVRSALENDLQLADMIRAIVNLDDDRNGFIIECCEELASSDKDFDGSERSIIERMRKLRY</sequence>
<dbReference type="SUPFAM" id="SSF158682">
    <property type="entry name" value="TerB-like"/>
    <property type="match status" value="1"/>
</dbReference>
<evidence type="ECO:0000313" key="1">
    <source>
        <dbReference type="EMBL" id="TGL31357.1"/>
    </source>
</evidence>
<reference evidence="1" key="1">
    <citation type="journal article" date="2019" name="PLoS Negl. Trop. Dis.">
        <title>Revisiting the worldwide diversity of Leptospira species in the environment.</title>
        <authorList>
            <person name="Vincent A.T."/>
            <person name="Schiettekatte O."/>
            <person name="Bourhy P."/>
            <person name="Veyrier F.J."/>
            <person name="Picardeau M."/>
        </authorList>
    </citation>
    <scope>NUCLEOTIDE SEQUENCE [LARGE SCALE GENOMIC DNA]</scope>
    <source>
        <strain evidence="1">201800265</strain>
    </source>
</reference>
<dbReference type="AlphaFoldDB" id="A0A4R9J5C2"/>
<organism evidence="1 2">
    <name type="scientific">Leptospira koniambonensis</name>
    <dbReference type="NCBI Taxonomy" id="2484950"/>
    <lineage>
        <taxon>Bacteria</taxon>
        <taxon>Pseudomonadati</taxon>
        <taxon>Spirochaetota</taxon>
        <taxon>Spirochaetia</taxon>
        <taxon>Leptospirales</taxon>
        <taxon>Leptospiraceae</taxon>
        <taxon>Leptospira</taxon>
    </lineage>
</organism>
<dbReference type="InterPro" id="IPR029024">
    <property type="entry name" value="TerB-like"/>
</dbReference>
<protein>
    <submittedName>
        <fullName evidence="1">Uncharacterized protein</fullName>
    </submittedName>
</protein>
<dbReference type="Proteomes" id="UP000297871">
    <property type="component" value="Unassembled WGS sequence"/>
</dbReference>
<dbReference type="EMBL" id="RQFY01000007">
    <property type="protein sequence ID" value="TGL31357.1"/>
    <property type="molecule type" value="Genomic_DNA"/>
</dbReference>
<accession>A0A4R9J5C2</accession>
<gene>
    <name evidence="1" type="ORF">EHQ52_15585</name>
</gene>
<proteinExistence type="predicted"/>